<evidence type="ECO:0000313" key="3">
    <source>
        <dbReference type="Proteomes" id="UP000254209"/>
    </source>
</evidence>
<keyword evidence="1" id="KW-0472">Membrane</keyword>
<proteinExistence type="predicted"/>
<protein>
    <submittedName>
        <fullName evidence="2">Uncharacterized protein</fullName>
    </submittedName>
</protein>
<gene>
    <name evidence="2" type="ORF">NCTC10283_00883</name>
</gene>
<evidence type="ECO:0000313" key="2">
    <source>
        <dbReference type="EMBL" id="SSY70772.1"/>
    </source>
</evidence>
<keyword evidence="1" id="KW-1133">Transmembrane helix</keyword>
<name>A0A376BLY2_9NEIS</name>
<evidence type="ECO:0000256" key="1">
    <source>
        <dbReference type="SAM" id="Phobius"/>
    </source>
</evidence>
<organism evidence="2 3">
    <name type="scientific">Alysiella crassa</name>
    <dbReference type="NCBI Taxonomy" id="153491"/>
    <lineage>
        <taxon>Bacteria</taxon>
        <taxon>Pseudomonadati</taxon>
        <taxon>Pseudomonadota</taxon>
        <taxon>Betaproteobacteria</taxon>
        <taxon>Neisseriales</taxon>
        <taxon>Neisseriaceae</taxon>
        <taxon>Alysiella</taxon>
    </lineage>
</organism>
<dbReference type="Proteomes" id="UP000254209">
    <property type="component" value="Unassembled WGS sequence"/>
</dbReference>
<keyword evidence="3" id="KW-1185">Reference proteome</keyword>
<sequence>MRTKYLNYLNIVVNLVHTAHPTVIFIVYFATLQK</sequence>
<dbReference type="EMBL" id="UFSO01000002">
    <property type="protein sequence ID" value="SSY70772.1"/>
    <property type="molecule type" value="Genomic_DNA"/>
</dbReference>
<reference evidence="2 3" key="1">
    <citation type="submission" date="2018-06" db="EMBL/GenBank/DDBJ databases">
        <authorList>
            <consortium name="Pathogen Informatics"/>
            <person name="Doyle S."/>
        </authorList>
    </citation>
    <scope>NUCLEOTIDE SEQUENCE [LARGE SCALE GENOMIC DNA]</scope>
    <source>
        <strain evidence="2 3">NCTC10283</strain>
    </source>
</reference>
<dbReference type="AlphaFoldDB" id="A0A376BLY2"/>
<feature type="transmembrane region" description="Helical" evidence="1">
    <location>
        <begin position="12"/>
        <end position="31"/>
    </location>
</feature>
<accession>A0A376BLY2</accession>
<keyword evidence="1" id="KW-0812">Transmembrane</keyword>